<comment type="subcellular location">
    <subcellularLocation>
        <location evidence="1">Cell membrane</location>
        <topology evidence="1">Multi-pass membrane protein</topology>
    </subcellularLocation>
</comment>
<keyword evidence="5 7" id="KW-1133">Transmembrane helix</keyword>
<dbReference type="PANTHER" id="PTHR43394">
    <property type="entry name" value="ATP-DEPENDENT PERMEASE MDL1, MITOCHONDRIAL"/>
    <property type="match status" value="1"/>
</dbReference>
<evidence type="ECO:0000259" key="8">
    <source>
        <dbReference type="PROSITE" id="PS50893"/>
    </source>
</evidence>
<keyword evidence="6 7" id="KW-0472">Membrane</keyword>
<evidence type="ECO:0000313" key="10">
    <source>
        <dbReference type="EMBL" id="MFC7579707.1"/>
    </source>
</evidence>
<dbReference type="Proteomes" id="UP001596527">
    <property type="component" value="Unassembled WGS sequence"/>
</dbReference>
<dbReference type="InterPro" id="IPR003593">
    <property type="entry name" value="AAA+_ATPase"/>
</dbReference>
<evidence type="ECO:0000256" key="7">
    <source>
        <dbReference type="SAM" id="Phobius"/>
    </source>
</evidence>
<feature type="transmembrane region" description="Helical" evidence="7">
    <location>
        <begin position="199"/>
        <end position="216"/>
    </location>
</feature>
<dbReference type="InterPro" id="IPR036640">
    <property type="entry name" value="ABC1_TM_sf"/>
</dbReference>
<proteinExistence type="predicted"/>
<evidence type="ECO:0000256" key="6">
    <source>
        <dbReference type="ARBA" id="ARBA00023136"/>
    </source>
</evidence>
<reference evidence="11" key="1">
    <citation type="journal article" date="2019" name="Int. J. Syst. Evol. Microbiol.">
        <title>The Global Catalogue of Microorganisms (GCM) 10K type strain sequencing project: providing services to taxonomists for standard genome sequencing and annotation.</title>
        <authorList>
            <consortium name="The Broad Institute Genomics Platform"/>
            <consortium name="The Broad Institute Genome Sequencing Center for Infectious Disease"/>
            <person name="Wu L."/>
            <person name="Ma J."/>
        </authorList>
    </citation>
    <scope>NUCLEOTIDE SEQUENCE [LARGE SCALE GENOMIC DNA]</scope>
    <source>
        <strain evidence="11">CCUG 56698</strain>
    </source>
</reference>
<dbReference type="InterPro" id="IPR003439">
    <property type="entry name" value="ABC_transporter-like_ATP-bd"/>
</dbReference>
<feature type="domain" description="ABC transporter" evidence="8">
    <location>
        <begin position="411"/>
        <end position="645"/>
    </location>
</feature>
<evidence type="ECO:0000259" key="9">
    <source>
        <dbReference type="PROSITE" id="PS50929"/>
    </source>
</evidence>
<protein>
    <submittedName>
        <fullName evidence="10">ABC transporter ATP-binding protein</fullName>
    </submittedName>
</protein>
<evidence type="ECO:0000313" key="11">
    <source>
        <dbReference type="Proteomes" id="UP001596527"/>
    </source>
</evidence>
<feature type="domain" description="ABC transmembrane type-1" evidence="9">
    <location>
        <begin position="40"/>
        <end position="363"/>
    </location>
</feature>
<organism evidence="10 11">
    <name type="scientific">Schaalia naturae</name>
    <dbReference type="NCBI Taxonomy" id="635203"/>
    <lineage>
        <taxon>Bacteria</taxon>
        <taxon>Bacillati</taxon>
        <taxon>Actinomycetota</taxon>
        <taxon>Actinomycetes</taxon>
        <taxon>Actinomycetales</taxon>
        <taxon>Actinomycetaceae</taxon>
        <taxon>Schaalia</taxon>
    </lineage>
</organism>
<keyword evidence="4 10" id="KW-0067">ATP-binding</keyword>
<dbReference type="RefSeq" id="WP_380971147.1">
    <property type="nucleotide sequence ID" value="NZ_JBHTEF010000001.1"/>
</dbReference>
<dbReference type="Pfam" id="PF00005">
    <property type="entry name" value="ABC_tran"/>
    <property type="match status" value="1"/>
</dbReference>
<feature type="transmembrane region" description="Helical" evidence="7">
    <location>
        <begin position="125"/>
        <end position="146"/>
    </location>
</feature>
<dbReference type="Gene3D" id="1.20.1560.10">
    <property type="entry name" value="ABC transporter type 1, transmembrane domain"/>
    <property type="match status" value="1"/>
</dbReference>
<evidence type="ECO:0000256" key="1">
    <source>
        <dbReference type="ARBA" id="ARBA00004651"/>
    </source>
</evidence>
<dbReference type="CDD" id="cd03254">
    <property type="entry name" value="ABCC_Glucan_exporter_like"/>
    <property type="match status" value="1"/>
</dbReference>
<evidence type="ECO:0000256" key="5">
    <source>
        <dbReference type="ARBA" id="ARBA00022989"/>
    </source>
</evidence>
<keyword evidence="2 7" id="KW-0812">Transmembrane</keyword>
<dbReference type="PROSITE" id="PS00211">
    <property type="entry name" value="ABC_TRANSPORTER_1"/>
    <property type="match status" value="1"/>
</dbReference>
<dbReference type="SUPFAM" id="SSF90123">
    <property type="entry name" value="ABC transporter transmembrane region"/>
    <property type="match status" value="1"/>
</dbReference>
<feature type="transmembrane region" description="Helical" evidence="7">
    <location>
        <begin position="36"/>
        <end position="56"/>
    </location>
</feature>
<dbReference type="InterPro" id="IPR027417">
    <property type="entry name" value="P-loop_NTPase"/>
</dbReference>
<dbReference type="InterPro" id="IPR011527">
    <property type="entry name" value="ABC1_TM_dom"/>
</dbReference>
<dbReference type="SMART" id="SM00382">
    <property type="entry name" value="AAA"/>
    <property type="match status" value="1"/>
</dbReference>
<dbReference type="SUPFAM" id="SSF52540">
    <property type="entry name" value="P-loop containing nucleoside triphosphate hydrolases"/>
    <property type="match status" value="1"/>
</dbReference>
<dbReference type="EMBL" id="JBHTEF010000001">
    <property type="protein sequence ID" value="MFC7579707.1"/>
    <property type="molecule type" value="Genomic_DNA"/>
</dbReference>
<dbReference type="GO" id="GO:0005524">
    <property type="term" value="F:ATP binding"/>
    <property type="evidence" value="ECO:0007669"/>
    <property type="project" value="UniProtKB-KW"/>
</dbReference>
<keyword evidence="3" id="KW-0547">Nucleotide-binding</keyword>
<dbReference type="CDD" id="cd18547">
    <property type="entry name" value="ABC_6TM_Tm288_like"/>
    <property type="match status" value="1"/>
</dbReference>
<dbReference type="PROSITE" id="PS50893">
    <property type="entry name" value="ABC_TRANSPORTER_2"/>
    <property type="match status" value="1"/>
</dbReference>
<sequence length="662" mass="71637">MSAAHGSPSRGVAPGARSKDFGGSFRRLIGELRMDLPRILLALLATAVAVVLSVAAPKLLGNGTNLIFEGVIGRMIAQAPSKEAAVAALEQQGNGKLATMLASMDVTPGQGIDFSALGRVLIEVGAIYIAAAVLQFIAGLLLRHVIQATGWRMRDRIQRKIEDLPLSYLDQNSRGDLMSRVSNDVDNVTQVMNQTLNQFFQSVLTLVGILVMMLTLSWQLTLLAMVVIPLGAWAAIVLMRRAQPQFREQWHATGEVSGLVEEAMTGHEVVALYGLEERFTDAFNQSNTALYTSSFKAQTLSNMTQPVMSFISNLSYVIVAVGGGLKVVSGQMTLGDVQAFIQYSRNFTQPLGQLASMANSLQSGVASAERIFEFLDAPEMEPDRGASSFTEAWRNAHPGADFDGQAEAGRIVFDHVRFGYVPGTPVIKDLSLNVEPGQMVAIIGPTGAGKTTLVNLLMRFYELDSGSISIDGVDIRDLQKDALRRHMGMVLQDTWLFEGTIGDNIAFGRESATEEDVIRAATETGAHRLIRQLPEGYRTQVSDDGETVSAGERQLLTIARAFIAQPDLLILDEATSSVDTRTEVLVQRAMDQLRQGRTAFVIAHRLSTIRDADLILVMEDGDVVEKGRHDDLLASGGAYARLYRAQFAGPAVEDPPDGASGD</sequence>
<accession>A0ABW2SHW4</accession>
<evidence type="ECO:0000256" key="3">
    <source>
        <dbReference type="ARBA" id="ARBA00022741"/>
    </source>
</evidence>
<name>A0ABW2SHW4_9ACTO</name>
<dbReference type="Pfam" id="PF00664">
    <property type="entry name" value="ABC_membrane"/>
    <property type="match status" value="1"/>
</dbReference>
<dbReference type="PROSITE" id="PS50929">
    <property type="entry name" value="ABC_TM1F"/>
    <property type="match status" value="1"/>
</dbReference>
<dbReference type="InterPro" id="IPR017871">
    <property type="entry name" value="ABC_transporter-like_CS"/>
</dbReference>
<comment type="caution">
    <text evidence="10">The sequence shown here is derived from an EMBL/GenBank/DDBJ whole genome shotgun (WGS) entry which is preliminary data.</text>
</comment>
<evidence type="ECO:0000256" key="4">
    <source>
        <dbReference type="ARBA" id="ARBA00022840"/>
    </source>
</evidence>
<evidence type="ECO:0000256" key="2">
    <source>
        <dbReference type="ARBA" id="ARBA00022692"/>
    </source>
</evidence>
<dbReference type="Gene3D" id="3.40.50.300">
    <property type="entry name" value="P-loop containing nucleotide triphosphate hydrolases"/>
    <property type="match status" value="1"/>
</dbReference>
<feature type="transmembrane region" description="Helical" evidence="7">
    <location>
        <begin position="222"/>
        <end position="239"/>
    </location>
</feature>
<dbReference type="PANTHER" id="PTHR43394:SF1">
    <property type="entry name" value="ATP-BINDING CASSETTE SUB-FAMILY B MEMBER 10, MITOCHONDRIAL"/>
    <property type="match status" value="1"/>
</dbReference>
<keyword evidence="11" id="KW-1185">Reference proteome</keyword>
<dbReference type="InterPro" id="IPR039421">
    <property type="entry name" value="Type_1_exporter"/>
</dbReference>
<gene>
    <name evidence="10" type="ORF">ACFQWG_00460</name>
</gene>